<dbReference type="OMA" id="HCHCNEV"/>
<reference evidence="2 3" key="1">
    <citation type="journal article" date="2015" name="PLoS Pathog.">
        <title>Leptomonas seymouri: Adaptations to the Dixenous Life Cycle Analyzed by Genome Sequencing, Transcriptome Profiling and Co-infection with Leishmania donovani.</title>
        <authorList>
            <person name="Kraeva N."/>
            <person name="Butenko A."/>
            <person name="Hlavacova J."/>
            <person name="Kostygov A."/>
            <person name="Myskova J."/>
            <person name="Grybchuk D."/>
            <person name="Lestinova T."/>
            <person name="Votypka J."/>
            <person name="Volf P."/>
            <person name="Opperdoes F."/>
            <person name="Flegontov P."/>
            <person name="Lukes J."/>
            <person name="Yurchenko V."/>
        </authorList>
    </citation>
    <scope>NUCLEOTIDE SEQUENCE [LARGE SCALE GENOMIC DNA]</scope>
    <source>
        <strain evidence="2 3">ATCC 30220</strain>
    </source>
</reference>
<sequence length="320" mass="35528">MDATYLEPSNNAVPISYAVLSLPTRATMRKRGYNPDHINYNGGLATHPLATWKTFSLPEGCTYKAAVTAVQKANDKPWGPLKIRLNFSDGHYEQFERTNPDSRESFRSTVSYSPNEVFKAETLSHSTARRAELEPRLKPLVNERGYHLSSKPIPRTFAPEELYKNCPPPVLSQAGYDFTPVSYTSYLLKSQDPPLGVRNVQSNFIHSSCDYRPRAYLRSNASVTAATHASRHCHCNEVFQVGDYTMDIALDAETINHRNRLTKKEFSPIGTLKSNSSVVGPRHARQPRFACSSSAVANATTLQESSASPQQDAVSTENAA</sequence>
<dbReference type="AlphaFoldDB" id="A0A0N1ILE7"/>
<dbReference type="Proteomes" id="UP000038009">
    <property type="component" value="Unassembled WGS sequence"/>
</dbReference>
<dbReference type="OrthoDB" id="274950at2759"/>
<dbReference type="EMBL" id="LJSK01000079">
    <property type="protein sequence ID" value="KPI87628.1"/>
    <property type="molecule type" value="Genomic_DNA"/>
</dbReference>
<organism evidence="2 3">
    <name type="scientific">Leptomonas seymouri</name>
    <dbReference type="NCBI Taxonomy" id="5684"/>
    <lineage>
        <taxon>Eukaryota</taxon>
        <taxon>Discoba</taxon>
        <taxon>Euglenozoa</taxon>
        <taxon>Kinetoplastea</taxon>
        <taxon>Metakinetoplastina</taxon>
        <taxon>Trypanosomatida</taxon>
        <taxon>Trypanosomatidae</taxon>
        <taxon>Leishmaniinae</taxon>
        <taxon>Leptomonas</taxon>
    </lineage>
</organism>
<gene>
    <name evidence="2" type="ORF">ABL78_3285</name>
</gene>
<comment type="caution">
    <text evidence="2">The sequence shown here is derived from an EMBL/GenBank/DDBJ whole genome shotgun (WGS) entry which is preliminary data.</text>
</comment>
<keyword evidence="3" id="KW-1185">Reference proteome</keyword>
<name>A0A0N1ILE7_LEPSE</name>
<evidence type="ECO:0000313" key="2">
    <source>
        <dbReference type="EMBL" id="KPI87628.1"/>
    </source>
</evidence>
<evidence type="ECO:0000256" key="1">
    <source>
        <dbReference type="SAM" id="MobiDB-lite"/>
    </source>
</evidence>
<feature type="region of interest" description="Disordered" evidence="1">
    <location>
        <begin position="300"/>
        <end position="320"/>
    </location>
</feature>
<evidence type="ECO:0000313" key="3">
    <source>
        <dbReference type="Proteomes" id="UP000038009"/>
    </source>
</evidence>
<accession>A0A0N1ILE7</accession>
<dbReference type="VEuPathDB" id="TriTrypDB:Lsey_0079_0140"/>
<protein>
    <submittedName>
        <fullName evidence="2">Uncharacterized protein</fullName>
    </submittedName>
</protein>
<proteinExistence type="predicted"/>